<dbReference type="RefSeq" id="XP_007718441.1">
    <property type="nucleotide sequence ID" value="XM_007720251.1"/>
</dbReference>
<name>W6XP38_COCC2</name>
<proteinExistence type="predicted"/>
<gene>
    <name evidence="1" type="ORF">COCCADRAFT_112187</name>
</gene>
<dbReference type="EMBL" id="KI964968">
    <property type="protein sequence ID" value="EUC27253.1"/>
    <property type="molecule type" value="Genomic_DNA"/>
</dbReference>
<dbReference type="Proteomes" id="UP000053841">
    <property type="component" value="Unassembled WGS sequence"/>
</dbReference>
<dbReference type="GeneID" id="19144412"/>
<evidence type="ECO:0000313" key="1">
    <source>
        <dbReference type="EMBL" id="EUC27253.1"/>
    </source>
</evidence>
<dbReference type="KEGG" id="bze:COCCADRAFT_112187"/>
<keyword evidence="2" id="KW-1185">Reference proteome</keyword>
<sequence length="62" mass="6852">FMTSSLLISKDSSFILMQLTLEALGIAGKGGESVDQSQRGQIALVARSVVLIFVYARYRRQM</sequence>
<feature type="non-terminal residue" evidence="1">
    <location>
        <position position="1"/>
    </location>
</feature>
<reference evidence="1 2" key="1">
    <citation type="journal article" date="2013" name="PLoS Genet.">
        <title>Comparative genome structure, secondary metabolite, and effector coding capacity across Cochliobolus pathogens.</title>
        <authorList>
            <person name="Condon B.J."/>
            <person name="Leng Y."/>
            <person name="Wu D."/>
            <person name="Bushley K.E."/>
            <person name="Ohm R.A."/>
            <person name="Otillar R."/>
            <person name="Martin J."/>
            <person name="Schackwitz W."/>
            <person name="Grimwood J."/>
            <person name="MohdZainudin N."/>
            <person name="Xue C."/>
            <person name="Wang R."/>
            <person name="Manning V.A."/>
            <person name="Dhillon B."/>
            <person name="Tu Z.J."/>
            <person name="Steffenson B.J."/>
            <person name="Salamov A."/>
            <person name="Sun H."/>
            <person name="Lowry S."/>
            <person name="LaButti K."/>
            <person name="Han J."/>
            <person name="Copeland A."/>
            <person name="Lindquist E."/>
            <person name="Barry K."/>
            <person name="Schmutz J."/>
            <person name="Baker S.E."/>
            <person name="Ciuffetti L.M."/>
            <person name="Grigoriev I.V."/>
            <person name="Zhong S."/>
            <person name="Turgeon B.G."/>
        </authorList>
    </citation>
    <scope>NUCLEOTIDE SEQUENCE [LARGE SCALE GENOMIC DNA]</scope>
    <source>
        <strain evidence="1 2">26-R-13</strain>
    </source>
</reference>
<dbReference type="HOGENOM" id="CLU_2910212_0_0_1"/>
<evidence type="ECO:0000313" key="2">
    <source>
        <dbReference type="Proteomes" id="UP000053841"/>
    </source>
</evidence>
<accession>W6XP38</accession>
<organism evidence="1 2">
    <name type="scientific">Cochliobolus carbonum (strain 26-R-13)</name>
    <name type="common">Maize leaf spot fungus</name>
    <name type="synonym">Bipolaris zeicola</name>
    <dbReference type="NCBI Taxonomy" id="930089"/>
    <lineage>
        <taxon>Eukaryota</taxon>
        <taxon>Fungi</taxon>
        <taxon>Dikarya</taxon>
        <taxon>Ascomycota</taxon>
        <taxon>Pezizomycotina</taxon>
        <taxon>Dothideomycetes</taxon>
        <taxon>Pleosporomycetidae</taxon>
        <taxon>Pleosporales</taxon>
        <taxon>Pleosporineae</taxon>
        <taxon>Pleosporaceae</taxon>
        <taxon>Bipolaris</taxon>
    </lineage>
</organism>
<dbReference type="AlphaFoldDB" id="W6XP38"/>
<protein>
    <submittedName>
        <fullName evidence="1">Uncharacterized protein</fullName>
    </submittedName>
</protein>